<sequence>MSESHDGRAQLRFPAEDLRGYHAPPSSANHPISHAQCTQAGVGRADGVLHRRSEGEKEELSADDAQLVCMVEGHSEGTLTVEEWNSDELIKEVKEGSLQGWS</sequence>
<comment type="caution">
    <text evidence="1">The sequence shown here is derived from an EMBL/GenBank/DDBJ whole genome shotgun (WGS) entry which is preliminary data.</text>
</comment>
<gene>
    <name evidence="1" type="ORF">NDU88_002329</name>
</gene>
<keyword evidence="2" id="KW-1185">Reference proteome</keyword>
<protein>
    <submittedName>
        <fullName evidence="1">Uncharacterized protein</fullName>
    </submittedName>
</protein>
<reference evidence="1" key="1">
    <citation type="journal article" date="2022" name="bioRxiv">
        <title>Sequencing and chromosome-scale assembly of the giantPleurodeles waltlgenome.</title>
        <authorList>
            <person name="Brown T."/>
            <person name="Elewa A."/>
            <person name="Iarovenko S."/>
            <person name="Subramanian E."/>
            <person name="Araus A.J."/>
            <person name="Petzold A."/>
            <person name="Susuki M."/>
            <person name="Suzuki K.-i.T."/>
            <person name="Hayashi T."/>
            <person name="Toyoda A."/>
            <person name="Oliveira C."/>
            <person name="Osipova E."/>
            <person name="Leigh N.D."/>
            <person name="Simon A."/>
            <person name="Yun M.H."/>
        </authorList>
    </citation>
    <scope>NUCLEOTIDE SEQUENCE</scope>
    <source>
        <strain evidence="1">20211129_DDA</strain>
        <tissue evidence="1">Liver</tissue>
    </source>
</reference>
<evidence type="ECO:0000313" key="1">
    <source>
        <dbReference type="EMBL" id="KAJ1149522.1"/>
    </source>
</evidence>
<dbReference type="AlphaFoldDB" id="A0AAV7RD12"/>
<dbReference type="Proteomes" id="UP001066276">
    <property type="component" value="Chromosome 5"/>
</dbReference>
<dbReference type="EMBL" id="JANPWB010000009">
    <property type="protein sequence ID" value="KAJ1149522.1"/>
    <property type="molecule type" value="Genomic_DNA"/>
</dbReference>
<evidence type="ECO:0000313" key="2">
    <source>
        <dbReference type="Proteomes" id="UP001066276"/>
    </source>
</evidence>
<proteinExistence type="predicted"/>
<name>A0AAV7RD12_PLEWA</name>
<accession>A0AAV7RD12</accession>
<organism evidence="1 2">
    <name type="scientific">Pleurodeles waltl</name>
    <name type="common">Iberian ribbed newt</name>
    <dbReference type="NCBI Taxonomy" id="8319"/>
    <lineage>
        <taxon>Eukaryota</taxon>
        <taxon>Metazoa</taxon>
        <taxon>Chordata</taxon>
        <taxon>Craniata</taxon>
        <taxon>Vertebrata</taxon>
        <taxon>Euteleostomi</taxon>
        <taxon>Amphibia</taxon>
        <taxon>Batrachia</taxon>
        <taxon>Caudata</taxon>
        <taxon>Salamandroidea</taxon>
        <taxon>Salamandridae</taxon>
        <taxon>Pleurodelinae</taxon>
        <taxon>Pleurodeles</taxon>
    </lineage>
</organism>